<evidence type="ECO:0000313" key="1">
    <source>
        <dbReference type="EMBL" id="MDZ7511328.1"/>
    </source>
</evidence>
<sequence length="73" mass="8142">MSNYIPSGSQALRLFADTLDQQADRLDRLLWRDRGQRSTTAQAYRTSASLARQQAVKLEQMERMAAARAGGGK</sequence>
<name>A0ABU5MEY3_9GAMM</name>
<reference evidence="1 2" key="1">
    <citation type="submission" date="2023-12" db="EMBL/GenBank/DDBJ databases">
        <title>'Antibacterial potential of Stenotrophomonas maltophilia cystic fibrosis isolates' (manuscript under preparation).</title>
        <authorList>
            <person name="Crisan C.V."/>
            <person name="Pettis M."/>
            <person name="Goldberg J.B."/>
        </authorList>
    </citation>
    <scope>NUCLEOTIDE SEQUENCE [LARGE SCALE GENOMIC DNA]</scope>
    <source>
        <strain evidence="1 2">CCV155</strain>
    </source>
</reference>
<dbReference type="EMBL" id="JAXUAC010000007">
    <property type="protein sequence ID" value="MDZ7511328.1"/>
    <property type="molecule type" value="Genomic_DNA"/>
</dbReference>
<gene>
    <name evidence="1" type="ORF">U5F72_05840</name>
</gene>
<proteinExistence type="predicted"/>
<organism evidence="1 2">
    <name type="scientific">Stenotrophomonas muris</name>
    <dbReference type="NCBI Taxonomy" id="2963283"/>
    <lineage>
        <taxon>Bacteria</taxon>
        <taxon>Pseudomonadati</taxon>
        <taxon>Pseudomonadota</taxon>
        <taxon>Gammaproteobacteria</taxon>
        <taxon>Lysobacterales</taxon>
        <taxon>Lysobacteraceae</taxon>
        <taxon>Stenotrophomonas</taxon>
    </lineage>
</organism>
<keyword evidence="2" id="KW-1185">Reference proteome</keyword>
<dbReference type="RefSeq" id="WP_121725808.1">
    <property type="nucleotide sequence ID" value="NZ_JAXUAC010000007.1"/>
</dbReference>
<accession>A0ABU5MEY3</accession>
<comment type="caution">
    <text evidence="1">The sequence shown here is derived from an EMBL/GenBank/DDBJ whole genome shotgun (WGS) entry which is preliminary data.</text>
</comment>
<evidence type="ECO:0000313" key="2">
    <source>
        <dbReference type="Proteomes" id="UP001290894"/>
    </source>
</evidence>
<protein>
    <submittedName>
        <fullName evidence="1">Uncharacterized protein</fullName>
    </submittedName>
</protein>
<dbReference type="Proteomes" id="UP001290894">
    <property type="component" value="Unassembled WGS sequence"/>
</dbReference>